<dbReference type="Gene3D" id="3.30.450.60">
    <property type="match status" value="1"/>
</dbReference>
<reference evidence="13" key="1">
    <citation type="submission" date="2019-03" db="EMBL/GenBank/DDBJ databases">
        <title>Improved annotation for the trematode Fasciola hepatica.</title>
        <authorList>
            <person name="Choi Y.-J."/>
            <person name="Martin J."/>
            <person name="Mitreva M."/>
        </authorList>
    </citation>
    <scope>NUCLEOTIDE SEQUENCE [LARGE SCALE GENOMIC DNA]</scope>
</reference>
<dbReference type="InterPro" id="IPR022775">
    <property type="entry name" value="AP_mu_sigma_su"/>
</dbReference>
<dbReference type="GO" id="GO:0006888">
    <property type="term" value="P:endoplasmic reticulum to Golgi vesicle-mediated transport"/>
    <property type="evidence" value="ECO:0007669"/>
    <property type="project" value="TreeGrafter"/>
</dbReference>
<dbReference type="FunFam" id="3.30.450.60:FF:000003">
    <property type="entry name" value="Coatomer subunit delta"/>
    <property type="match status" value="1"/>
</dbReference>
<gene>
    <name evidence="13" type="ORF">D915_003249</name>
</gene>
<keyword evidence="8 11" id="KW-0333">Golgi apparatus</keyword>
<evidence type="ECO:0000256" key="7">
    <source>
        <dbReference type="ARBA" id="ARBA00022927"/>
    </source>
</evidence>
<dbReference type="SUPFAM" id="SSF64356">
    <property type="entry name" value="SNARE-like"/>
    <property type="match status" value="1"/>
</dbReference>
<dbReference type="InterPro" id="IPR011012">
    <property type="entry name" value="Longin-like_dom_sf"/>
</dbReference>
<dbReference type="EMBL" id="JXXN02000907">
    <property type="protein sequence ID" value="THD25997.1"/>
    <property type="molecule type" value="Genomic_DNA"/>
</dbReference>
<dbReference type="PROSITE" id="PS51072">
    <property type="entry name" value="MHD"/>
    <property type="match status" value="1"/>
</dbReference>
<dbReference type="CDD" id="cd09254">
    <property type="entry name" value="AP_delta-COPI_MHD"/>
    <property type="match status" value="1"/>
</dbReference>
<keyword evidence="7 11" id="KW-0653">Protein transport</keyword>
<dbReference type="InterPro" id="IPR027059">
    <property type="entry name" value="Coatomer_dsu"/>
</dbReference>
<dbReference type="PANTHER" id="PTHR10121">
    <property type="entry name" value="COATOMER SUBUNIT DELTA"/>
    <property type="match status" value="1"/>
</dbReference>
<evidence type="ECO:0000313" key="13">
    <source>
        <dbReference type="EMBL" id="THD25997.1"/>
    </source>
</evidence>
<sequence length="556" mass="61467">MVLLAASICTKDGKALLSRQFVEMTKARIEGLIATFPKLLGEGKQHTFVETESVRYVYQPLEQLYVLLITTKASNILEDLETLRLFARVIPEYACGTDEADVLNNAFQLIFAFDEIVALGYREDVNISQIRTFTEMDSHEERVFRAVQESKEREAKDFMKQRARDLQLARQEAAKRGAGSSVGSGARSFRTSISGFGSDTPKSDEPRVVVTNDRFGEGSFDGASYATSASSGIPTVKRSGMKLGGGGLGGGAGGIEQFVDQLKAEGEAVHDDVARLLDSTSDLTVQSGDHRKRIVGSSKPQAVHKEDLHIRIEEKMMVQASRDGGLEQFEVQGIMHALANTAATNEARLRIDTNEALNPRNEKQPPTQLQTHPNLDKKAFVQTNWLQVKPGGKPFPVGQEVGVLRWRLQTQDESVLPISVNCWPNEIRGGFEVNIEYELQNTDIELHDVVVNIPLPSSSKPPVVGNCDGDYELVARKTQLEWRLPIIDADSPSGSIEFTISTDRGSKADDFFPLKLSLISEKSFCGIRVMEAVDPKNKPVTFSTETRLYAEKFEIV</sequence>
<evidence type="ECO:0000256" key="5">
    <source>
        <dbReference type="ARBA" id="ARBA00022490"/>
    </source>
</evidence>
<dbReference type="Pfam" id="PF00928">
    <property type="entry name" value="Adap_comp_sub"/>
    <property type="match status" value="1"/>
</dbReference>
<dbReference type="Pfam" id="PF01217">
    <property type="entry name" value="Clat_adaptor_s"/>
    <property type="match status" value="1"/>
</dbReference>
<evidence type="ECO:0000256" key="8">
    <source>
        <dbReference type="ARBA" id="ARBA00023034"/>
    </source>
</evidence>
<dbReference type="SUPFAM" id="SSF49447">
    <property type="entry name" value="Second domain of Mu2 adaptin subunit (ap50) of ap2 adaptor"/>
    <property type="match status" value="1"/>
</dbReference>
<evidence type="ECO:0000256" key="4">
    <source>
        <dbReference type="ARBA" id="ARBA00022448"/>
    </source>
</evidence>
<evidence type="ECO:0000313" key="14">
    <source>
        <dbReference type="Proteomes" id="UP000230066"/>
    </source>
</evidence>
<dbReference type="Gene3D" id="2.60.40.1170">
    <property type="entry name" value="Mu homology domain, subdomain B"/>
    <property type="match status" value="2"/>
</dbReference>
<evidence type="ECO:0000256" key="2">
    <source>
        <dbReference type="ARBA" id="ARBA00010516"/>
    </source>
</evidence>
<evidence type="ECO:0000256" key="6">
    <source>
        <dbReference type="ARBA" id="ARBA00022892"/>
    </source>
</evidence>
<keyword evidence="4 11" id="KW-0813">Transport</keyword>
<comment type="similarity">
    <text evidence="2 11">Belongs to the adaptor complexes medium subunit family. Delta-COP subfamily.</text>
</comment>
<keyword evidence="9 11" id="KW-0472">Membrane</keyword>
<comment type="caution">
    <text evidence="13">The sequence shown here is derived from an EMBL/GenBank/DDBJ whole genome shotgun (WGS) entry which is preliminary data.</text>
</comment>
<evidence type="ECO:0000256" key="9">
    <source>
        <dbReference type="ARBA" id="ARBA00023136"/>
    </source>
</evidence>
<feature type="domain" description="MHD" evidence="12">
    <location>
        <begin position="305"/>
        <end position="556"/>
    </location>
</feature>
<proteinExistence type="inferred from homology"/>
<evidence type="ECO:0000259" key="12">
    <source>
        <dbReference type="PROSITE" id="PS51072"/>
    </source>
</evidence>
<dbReference type="AlphaFoldDB" id="A0A4E0RWM7"/>
<dbReference type="CDD" id="cd14830">
    <property type="entry name" value="Delta_COP_N"/>
    <property type="match status" value="1"/>
</dbReference>
<dbReference type="PANTHER" id="PTHR10121:SF0">
    <property type="entry name" value="COATOMER SUBUNIT DELTA"/>
    <property type="match status" value="1"/>
</dbReference>
<name>A0A4E0RWM7_FASHE</name>
<evidence type="ECO:0000256" key="1">
    <source>
        <dbReference type="ARBA" id="ARBA00004255"/>
    </source>
</evidence>
<evidence type="ECO:0000256" key="11">
    <source>
        <dbReference type="RuleBase" id="RU366052"/>
    </source>
</evidence>
<dbReference type="InterPro" id="IPR028565">
    <property type="entry name" value="MHD"/>
</dbReference>
<keyword evidence="6 11" id="KW-0931">ER-Golgi transport</keyword>
<comment type="subunit">
    <text evidence="3 11">Oligomeric complex that consists of at least the alpha, beta, beta', gamma, delta, epsilon and zeta subunits.</text>
</comment>
<comment type="function">
    <text evidence="11">The coatomer is a cytosolic protein complex that binds to dilysine motifs and reversibly associates with Golgi non-clathrin-coated vesicles, which further mediate biosynthetic protein transport from the ER, via the Golgi up to the trans Golgi network.</text>
</comment>
<keyword evidence="14" id="KW-1185">Reference proteome</keyword>
<dbReference type="GO" id="GO:0000139">
    <property type="term" value="C:Golgi membrane"/>
    <property type="evidence" value="ECO:0007669"/>
    <property type="project" value="UniProtKB-SubCell"/>
</dbReference>
<dbReference type="InterPro" id="IPR036168">
    <property type="entry name" value="AP2_Mu_C_sf"/>
</dbReference>
<protein>
    <recommendedName>
        <fullName evidence="11">Coatomer subunit delta</fullName>
    </recommendedName>
</protein>
<dbReference type="GO" id="GO:0015031">
    <property type="term" value="P:protein transport"/>
    <property type="evidence" value="ECO:0007669"/>
    <property type="project" value="UniProtKB-KW"/>
</dbReference>
<dbReference type="Proteomes" id="UP000230066">
    <property type="component" value="Unassembled WGS sequence"/>
</dbReference>
<keyword evidence="5 11" id="KW-0963">Cytoplasm</keyword>
<dbReference type="GO" id="GO:0030126">
    <property type="term" value="C:COPI vesicle coat"/>
    <property type="evidence" value="ECO:0007669"/>
    <property type="project" value="UniProtKB-UniRule"/>
</dbReference>
<dbReference type="GO" id="GO:0051645">
    <property type="term" value="P:Golgi localization"/>
    <property type="evidence" value="ECO:0007669"/>
    <property type="project" value="TreeGrafter"/>
</dbReference>
<organism evidence="13 14">
    <name type="scientific">Fasciola hepatica</name>
    <name type="common">Liver fluke</name>
    <dbReference type="NCBI Taxonomy" id="6192"/>
    <lineage>
        <taxon>Eukaryota</taxon>
        <taxon>Metazoa</taxon>
        <taxon>Spiralia</taxon>
        <taxon>Lophotrochozoa</taxon>
        <taxon>Platyhelminthes</taxon>
        <taxon>Trematoda</taxon>
        <taxon>Digenea</taxon>
        <taxon>Plagiorchiida</taxon>
        <taxon>Echinostomata</taxon>
        <taxon>Echinostomatoidea</taxon>
        <taxon>Fasciolidae</taxon>
        <taxon>Fasciola</taxon>
    </lineage>
</organism>
<accession>A0A4E0RWM7</accession>
<evidence type="ECO:0000256" key="3">
    <source>
        <dbReference type="ARBA" id="ARBA00011775"/>
    </source>
</evidence>
<keyword evidence="10" id="KW-0968">Cytoplasmic vesicle</keyword>
<dbReference type="GO" id="GO:0006890">
    <property type="term" value="P:retrograde vesicle-mediated transport, Golgi to endoplasmic reticulum"/>
    <property type="evidence" value="ECO:0007669"/>
    <property type="project" value="UniProtKB-UniRule"/>
</dbReference>
<evidence type="ECO:0000256" key="10">
    <source>
        <dbReference type="ARBA" id="ARBA00023329"/>
    </source>
</evidence>
<comment type="subcellular location">
    <subcellularLocation>
        <location evidence="11">Cytoplasm</location>
    </subcellularLocation>
    <subcellularLocation>
        <location evidence="1 11">Golgi apparatus membrane</location>
        <topology evidence="1 11">Peripheral membrane protein</topology>
        <orientation evidence="1 11">Cytoplasmic side</orientation>
    </subcellularLocation>
    <subcellularLocation>
        <location evidence="11">Cytoplasmic vesicle</location>
        <location evidence="11">COPI-coated vesicle membrane</location>
        <topology evidence="11">Peripheral membrane protein</topology>
        <orientation evidence="11">Cytoplasmic side</orientation>
    </subcellularLocation>
</comment>